<gene>
    <name evidence="4" type="ORF">KIH39_09940</name>
</gene>
<dbReference type="InterPro" id="IPR050463">
    <property type="entry name" value="Gfo/Idh/MocA_oxidrdct_glycsds"/>
</dbReference>
<protein>
    <submittedName>
        <fullName evidence="4">Gfo/Idh/MocA family oxidoreductase</fullName>
    </submittedName>
</protein>
<evidence type="ECO:0000259" key="3">
    <source>
        <dbReference type="Pfam" id="PF02894"/>
    </source>
</evidence>
<proteinExistence type="predicted"/>
<dbReference type="InterPro" id="IPR000683">
    <property type="entry name" value="Gfo/Idh/MocA-like_OxRdtase_N"/>
</dbReference>
<dbReference type="InterPro" id="IPR036291">
    <property type="entry name" value="NAD(P)-bd_dom_sf"/>
</dbReference>
<dbReference type="Proteomes" id="UP000676194">
    <property type="component" value="Chromosome"/>
</dbReference>
<organism evidence="4 5">
    <name type="scientific">Telmatocola sphagniphila</name>
    <dbReference type="NCBI Taxonomy" id="1123043"/>
    <lineage>
        <taxon>Bacteria</taxon>
        <taxon>Pseudomonadati</taxon>
        <taxon>Planctomycetota</taxon>
        <taxon>Planctomycetia</taxon>
        <taxon>Gemmatales</taxon>
        <taxon>Gemmataceae</taxon>
    </lineage>
</organism>
<evidence type="ECO:0000259" key="2">
    <source>
        <dbReference type="Pfam" id="PF01408"/>
    </source>
</evidence>
<dbReference type="KEGG" id="tsph:KIH39_09940"/>
<dbReference type="CDD" id="cd00133">
    <property type="entry name" value="PTS_IIB"/>
    <property type="match status" value="1"/>
</dbReference>
<dbReference type="RefSeq" id="WP_213499176.1">
    <property type="nucleotide sequence ID" value="NZ_CP074694.1"/>
</dbReference>
<reference evidence="4" key="1">
    <citation type="submission" date="2021-05" db="EMBL/GenBank/DDBJ databases">
        <title>Complete genome sequence of the cellulolytic planctomycete Telmatocola sphagniphila SP2T and characterization of the first cellulase from planctomycetes.</title>
        <authorList>
            <person name="Rakitin A.L."/>
            <person name="Beletsky A.V."/>
            <person name="Naumoff D.G."/>
            <person name="Kulichevskaya I.S."/>
            <person name="Mardanov A.V."/>
            <person name="Ravin N.V."/>
            <person name="Dedysh S.N."/>
        </authorList>
    </citation>
    <scope>NUCLEOTIDE SEQUENCE</scope>
    <source>
        <strain evidence="4">SP2T</strain>
    </source>
</reference>
<dbReference type="Pfam" id="PF02894">
    <property type="entry name" value="GFO_IDH_MocA_C"/>
    <property type="match status" value="1"/>
</dbReference>
<dbReference type="AlphaFoldDB" id="A0A8E6EUX4"/>
<feature type="domain" description="Gfo/Idh/MocA-like oxidoreductase C-terminal" evidence="3">
    <location>
        <begin position="134"/>
        <end position="340"/>
    </location>
</feature>
<dbReference type="Gene3D" id="3.40.50.720">
    <property type="entry name" value="NAD(P)-binding Rossmann-like Domain"/>
    <property type="match status" value="1"/>
</dbReference>
<accession>A0A8E6EUX4</accession>
<evidence type="ECO:0000256" key="1">
    <source>
        <dbReference type="ARBA" id="ARBA00023002"/>
    </source>
</evidence>
<name>A0A8E6EUX4_9BACT</name>
<dbReference type="PANTHER" id="PTHR43818:SF11">
    <property type="entry name" value="BCDNA.GH03377"/>
    <property type="match status" value="1"/>
</dbReference>
<keyword evidence="1" id="KW-0560">Oxidoreductase</keyword>
<dbReference type="SUPFAM" id="SSF51735">
    <property type="entry name" value="NAD(P)-binding Rossmann-fold domains"/>
    <property type="match status" value="1"/>
</dbReference>
<feature type="domain" description="Gfo/Idh/MocA-like oxidoreductase N-terminal" evidence="2">
    <location>
        <begin position="3"/>
        <end position="117"/>
    </location>
</feature>
<dbReference type="EMBL" id="CP074694">
    <property type="protein sequence ID" value="QVL34204.1"/>
    <property type="molecule type" value="Genomic_DNA"/>
</dbReference>
<dbReference type="InterPro" id="IPR004104">
    <property type="entry name" value="Gfo/Idh/MocA-like_OxRdtase_C"/>
</dbReference>
<evidence type="ECO:0000313" key="4">
    <source>
        <dbReference type="EMBL" id="QVL34204.1"/>
    </source>
</evidence>
<dbReference type="SUPFAM" id="SSF55347">
    <property type="entry name" value="Glyceraldehyde-3-phosphate dehydrogenase-like, C-terminal domain"/>
    <property type="match status" value="1"/>
</dbReference>
<dbReference type="Pfam" id="PF01408">
    <property type="entry name" value="GFO_IDH_MocA"/>
    <property type="match status" value="1"/>
</dbReference>
<dbReference type="PANTHER" id="PTHR43818">
    <property type="entry name" value="BCDNA.GH03377"/>
    <property type="match status" value="1"/>
</dbReference>
<evidence type="ECO:0000313" key="5">
    <source>
        <dbReference type="Proteomes" id="UP000676194"/>
    </source>
</evidence>
<dbReference type="Gene3D" id="3.30.360.10">
    <property type="entry name" value="Dihydrodipicolinate Reductase, domain 2"/>
    <property type="match status" value="1"/>
</dbReference>
<dbReference type="GO" id="GO:0000166">
    <property type="term" value="F:nucleotide binding"/>
    <property type="evidence" value="ECO:0007669"/>
    <property type="project" value="InterPro"/>
</dbReference>
<dbReference type="GO" id="GO:0016491">
    <property type="term" value="F:oxidoreductase activity"/>
    <property type="evidence" value="ECO:0007669"/>
    <property type="project" value="UniProtKB-KW"/>
</dbReference>
<keyword evidence="5" id="KW-1185">Reference proteome</keyword>
<sequence length="346" mass="38556">MSVRIGLLGSGFVSNFYLLGLQDVPGWTIPVVASPNAEHAREFAKKWNIPESNSDMYGVIERPDIDLVVLGVPNFEHRDLAIRCAWAGKHVVCTKPLARTKAEAKEMLDAVKTAGVLHGYAETEVFSPSVMRAKKYIEQGGIGKVLTVRSREAHSGPHGDWFWKKELSGGGALLDMGCHTIEAARYFIGKENRVVEVMAWTDRLVHKERTDAEDNAVLLLRFEGGQLAQAELSWTAAGGLDLRNEVYGTEGTIFTDVTRETSLKVFSKAGAGYTVEKSQSDTGWLFPPVDEAWVYGYREEMRHFIECVAEGRMPRENFEDGFIVNCIIEAAYKSAQSKKWEPVDYS</sequence>